<protein>
    <submittedName>
        <fullName evidence="1">Uncharacterized protein</fullName>
    </submittedName>
</protein>
<gene>
    <name evidence="1" type="ORF">Pta02_62340</name>
</gene>
<dbReference type="RefSeq" id="WP_203878485.1">
    <property type="nucleotide sequence ID" value="NZ_BOOK01000048.1"/>
</dbReference>
<name>A0A8J3WVX3_9ACTN</name>
<sequence>MEEIMLRLNREAATVLRDHLYMVGEHFAAGTPVVQFPREDEERLAKVMCDLDKALGGRGCIACAMGGRSHR</sequence>
<proteinExistence type="predicted"/>
<keyword evidence="2" id="KW-1185">Reference proteome</keyword>
<comment type="caution">
    <text evidence="1">The sequence shown here is derived from an EMBL/GenBank/DDBJ whole genome shotgun (WGS) entry which is preliminary data.</text>
</comment>
<evidence type="ECO:0000313" key="2">
    <source>
        <dbReference type="Proteomes" id="UP000634476"/>
    </source>
</evidence>
<accession>A0A8J3WVX3</accession>
<organism evidence="1 2">
    <name type="scientific">Planobispora takensis</name>
    <dbReference type="NCBI Taxonomy" id="1367882"/>
    <lineage>
        <taxon>Bacteria</taxon>
        <taxon>Bacillati</taxon>
        <taxon>Actinomycetota</taxon>
        <taxon>Actinomycetes</taxon>
        <taxon>Streptosporangiales</taxon>
        <taxon>Streptosporangiaceae</taxon>
        <taxon>Planobispora</taxon>
    </lineage>
</organism>
<evidence type="ECO:0000313" key="1">
    <source>
        <dbReference type="EMBL" id="GII04226.1"/>
    </source>
</evidence>
<dbReference type="AlphaFoldDB" id="A0A8J3WVX3"/>
<reference evidence="1" key="1">
    <citation type="submission" date="2021-01" db="EMBL/GenBank/DDBJ databases">
        <title>Whole genome shotgun sequence of Planobispora takensis NBRC 109077.</title>
        <authorList>
            <person name="Komaki H."/>
            <person name="Tamura T."/>
        </authorList>
    </citation>
    <scope>NUCLEOTIDE SEQUENCE</scope>
    <source>
        <strain evidence="1">NBRC 109077</strain>
    </source>
</reference>
<dbReference type="Proteomes" id="UP000634476">
    <property type="component" value="Unassembled WGS sequence"/>
</dbReference>
<dbReference type="EMBL" id="BOOK01000048">
    <property type="protein sequence ID" value="GII04226.1"/>
    <property type="molecule type" value="Genomic_DNA"/>
</dbReference>